<keyword evidence="1" id="KW-0472">Membrane</keyword>
<dbReference type="PATRIC" id="fig|1229493.5.peg.6071"/>
<evidence type="ECO:0000256" key="1">
    <source>
        <dbReference type="SAM" id="Phobius"/>
    </source>
</evidence>
<keyword evidence="1" id="KW-1133">Transmembrane helix</keyword>
<sequence>MRRWVLNAMDDFWKKVVIGIFITAGLICVSITLSNEDDIYLNSALSVIASLFLVIAWELVYLSSFKKSLSEQVRGLIDTNEKKFRSKTIGTFSLSKYCVGHIERDLIPQAWKDLCWDINSEYIAVNYENDKTAFPENWATIGLSIQNTKALGRDIPITKIFIVDSLSELQDLQGIIESHLDHNIAIYYIQKKEIELKRGLKKHLEGLSLDFSLLNGDSVFVWNLNNNRVCLDGNYYINDDIYKRYQEAYKAICLEATKIHTVSDIDIAIAQQSI</sequence>
<evidence type="ECO:0000313" key="2">
    <source>
        <dbReference type="EMBL" id="KIF54156.1"/>
    </source>
</evidence>
<comment type="caution">
    <text evidence="2">The sequence shown here is derived from an EMBL/GenBank/DDBJ whole genome shotgun (WGS) entry which is preliminary data.</text>
</comment>
<dbReference type="Proteomes" id="UP000031586">
    <property type="component" value="Unassembled WGS sequence"/>
</dbReference>
<reference evidence="2 3" key="1">
    <citation type="submission" date="2014-07" db="EMBL/GenBank/DDBJ databases">
        <title>Unique and conserved regions in Vibrio harveyi and related species in comparison with the shrimp pathogen Vibrio harveyi CAIM 1792.</title>
        <authorList>
            <person name="Espinoza-Valles I."/>
            <person name="Vora G."/>
            <person name="Leekitcharoenphon P."/>
            <person name="Ussery D."/>
            <person name="Hoj L."/>
            <person name="Gomez-Gil B."/>
        </authorList>
    </citation>
    <scope>NUCLEOTIDE SEQUENCE [LARGE SCALE GENOMIC DNA]</scope>
    <source>
        <strain evidence="3">CAIM 1854 / LMG 25443</strain>
    </source>
</reference>
<feature type="transmembrane region" description="Helical" evidence="1">
    <location>
        <begin position="39"/>
        <end position="62"/>
    </location>
</feature>
<feature type="transmembrane region" description="Helical" evidence="1">
    <location>
        <begin position="12"/>
        <end position="33"/>
    </location>
</feature>
<keyword evidence="1" id="KW-0812">Transmembrane</keyword>
<accession>A0A0C1ZM51</accession>
<organism evidence="2 3">
    <name type="scientific">Vibrio owensii CAIM 1854 = LMG 25443</name>
    <dbReference type="NCBI Taxonomy" id="1229493"/>
    <lineage>
        <taxon>Bacteria</taxon>
        <taxon>Pseudomonadati</taxon>
        <taxon>Pseudomonadota</taxon>
        <taxon>Gammaproteobacteria</taxon>
        <taxon>Vibrionales</taxon>
        <taxon>Vibrionaceae</taxon>
        <taxon>Vibrio</taxon>
    </lineage>
</organism>
<protein>
    <submittedName>
        <fullName evidence="2">Uncharacterized protein</fullName>
    </submittedName>
</protein>
<evidence type="ECO:0000313" key="3">
    <source>
        <dbReference type="Proteomes" id="UP000031586"/>
    </source>
</evidence>
<name>A0A0C1ZM51_9VIBR</name>
<dbReference type="AlphaFoldDB" id="A0A0C1ZM51"/>
<dbReference type="EMBL" id="JPRD01000009">
    <property type="protein sequence ID" value="KIF54156.1"/>
    <property type="molecule type" value="Genomic_DNA"/>
</dbReference>
<proteinExistence type="predicted"/>
<dbReference type="RefSeq" id="WP_020198034.1">
    <property type="nucleotide sequence ID" value="NZ_BAOH01000199.1"/>
</dbReference>
<gene>
    <name evidence="2" type="ORF">H735_04945</name>
</gene>